<sequence>MLHISSFIIPVLVMLPSVSFMFLSPRNVPAPDGSRVHPVLAAAETAGRVGTIVLPLFYPVRLSHGYEAAALAGMAVCLLLYYAVWMVYYRCGRDFARLFTPLWGIPVPLAVFPSVYFLLASVLLHAVPLLAAGLIFGAAHIAVSLQTYRRTLR</sequence>
<protein>
    <submittedName>
        <fullName evidence="1">Uncharacterized protein</fullName>
    </submittedName>
</protein>
<evidence type="ECO:0000313" key="2">
    <source>
        <dbReference type="Proteomes" id="UP001631969"/>
    </source>
</evidence>
<dbReference type="Proteomes" id="UP001631969">
    <property type="component" value="Unassembled WGS sequence"/>
</dbReference>
<name>A0ACC7NW88_9BACL</name>
<dbReference type="EMBL" id="JBJURJ010000002">
    <property type="protein sequence ID" value="MFM9327347.1"/>
    <property type="molecule type" value="Genomic_DNA"/>
</dbReference>
<gene>
    <name evidence="1" type="ORF">ACI1P1_03440</name>
</gene>
<organism evidence="1 2">
    <name type="scientific">Paenibacillus mesotrionivorans</name>
    <dbReference type="NCBI Taxonomy" id="3160968"/>
    <lineage>
        <taxon>Bacteria</taxon>
        <taxon>Bacillati</taxon>
        <taxon>Bacillota</taxon>
        <taxon>Bacilli</taxon>
        <taxon>Bacillales</taxon>
        <taxon>Paenibacillaceae</taxon>
        <taxon>Paenibacillus</taxon>
    </lineage>
</organism>
<keyword evidence="2" id="KW-1185">Reference proteome</keyword>
<comment type="caution">
    <text evidence="1">The sequence shown here is derived from an EMBL/GenBank/DDBJ whole genome shotgun (WGS) entry which is preliminary data.</text>
</comment>
<accession>A0ACC7NW88</accession>
<proteinExistence type="predicted"/>
<reference evidence="1" key="1">
    <citation type="submission" date="2024-12" db="EMBL/GenBank/DDBJ databases">
        <authorList>
            <person name="Wu N."/>
        </authorList>
    </citation>
    <scope>NUCLEOTIDE SEQUENCE</scope>
    <source>
        <strain evidence="1">P15</strain>
    </source>
</reference>
<evidence type="ECO:0000313" key="1">
    <source>
        <dbReference type="EMBL" id="MFM9327347.1"/>
    </source>
</evidence>